<feature type="chain" id="PRO_5045038595" evidence="2">
    <location>
        <begin position="34"/>
        <end position="485"/>
    </location>
</feature>
<dbReference type="InterPro" id="IPR052621">
    <property type="entry name" value="Cell_Prolif/Cornif_Regul"/>
</dbReference>
<feature type="compositionally biased region" description="Polar residues" evidence="1">
    <location>
        <begin position="379"/>
        <end position="396"/>
    </location>
</feature>
<dbReference type="PANTHER" id="PTHR15468">
    <property type="entry name" value="ZNF185"/>
    <property type="match status" value="1"/>
</dbReference>
<keyword evidence="2" id="KW-0732">Signal</keyword>
<feature type="region of interest" description="Disordered" evidence="1">
    <location>
        <begin position="208"/>
        <end position="310"/>
    </location>
</feature>
<proteinExistence type="predicted"/>
<keyword evidence="4" id="KW-1185">Reference proteome</keyword>
<dbReference type="AlphaFoldDB" id="A0A5N3XET4"/>
<feature type="compositionally biased region" description="Basic and acidic residues" evidence="1">
    <location>
        <begin position="219"/>
        <end position="234"/>
    </location>
</feature>
<feature type="region of interest" description="Disordered" evidence="1">
    <location>
        <begin position="357"/>
        <end position="419"/>
    </location>
</feature>
<dbReference type="PANTHER" id="PTHR15468:SF2">
    <property type="entry name" value="ZINC FINGER PROTEIN 185"/>
    <property type="match status" value="1"/>
</dbReference>
<accession>A0A5N3XET4</accession>
<evidence type="ECO:0000256" key="1">
    <source>
        <dbReference type="SAM" id="MobiDB-lite"/>
    </source>
</evidence>
<comment type="caution">
    <text evidence="3">The sequence shown here is derived from an EMBL/GenBank/DDBJ whole genome shotgun (WGS) entry which is preliminary data.</text>
</comment>
<sequence>RKAFLSLLAIHGTLHSNGHIFPFLLCFSLFLFSQLFVRPPQTAILPFCISFSWGCSSDTLSTRSRGPPPSQVPNPTGEQKELSKSELPSPPSPPSLSFPTSRAHLRQAPGLAAAPISAPLKLSCLSASPIRSALAPSGLSCVEKPCPPQPFHFLSSSKGPLVPFLWHMEDGSSQLYWVGIWALWSPAPPRSLRPLYTGGSRAVSEEGLHCVPHRSSSGSKDKEVPHPGEPKRNLTSEGAFRSPDADSERSSAQSSDGNMGLEAMGSPAEDLVGADISSGKGGPCSPAGFTPLLDDQEVPSANSQPCKPAPATISSDAISASAVLANRKSNSLADLEDMKANPKGTLVVFEEKNVVTKEGETWQGRPGVLQDDQGDPVVPTQQCTDPSTSEQTSPRNPEQRLEVDSPANSSTLKKLRSRHPIPSLPMKLKDICSLEEKVRTLCHKDLDFLQRKKSQEDFFLNSDTLFCQQSLSSLGYGFSSGHVWM</sequence>
<dbReference type="Proteomes" id="UP000326062">
    <property type="component" value="Chromosome X"/>
</dbReference>
<reference evidence="3 4" key="1">
    <citation type="submission" date="2019-06" db="EMBL/GenBank/DDBJ databases">
        <title>Discovery of a novel chromosome fission-fusion reversal in muntjac.</title>
        <authorList>
            <person name="Mudd A.B."/>
            <person name="Bredeson J.V."/>
            <person name="Baum R."/>
            <person name="Hockemeyer D."/>
            <person name="Rokhsar D.S."/>
        </authorList>
    </citation>
    <scope>NUCLEOTIDE SEQUENCE [LARGE SCALE GENOMIC DNA]</scope>
    <source>
        <strain evidence="3">UCam_UCB_Mr</strain>
        <tissue evidence="3">Fibroblast cell line</tissue>
    </source>
</reference>
<dbReference type="EMBL" id="VCEB01000011">
    <property type="protein sequence ID" value="KAB0372223.1"/>
    <property type="molecule type" value="Genomic_DNA"/>
</dbReference>
<gene>
    <name evidence="3" type="ORF">FD755_016015</name>
</gene>
<protein>
    <submittedName>
        <fullName evidence="3">Uncharacterized protein</fullName>
    </submittedName>
</protein>
<evidence type="ECO:0000313" key="3">
    <source>
        <dbReference type="EMBL" id="KAB0372223.1"/>
    </source>
</evidence>
<evidence type="ECO:0000256" key="2">
    <source>
        <dbReference type="SAM" id="SignalP"/>
    </source>
</evidence>
<evidence type="ECO:0000313" key="4">
    <source>
        <dbReference type="Proteomes" id="UP000326062"/>
    </source>
</evidence>
<feature type="non-terminal residue" evidence="3">
    <location>
        <position position="1"/>
    </location>
</feature>
<organism evidence="3 4">
    <name type="scientific">Muntiacus reevesi</name>
    <name type="common">Reeves' muntjac</name>
    <name type="synonym">Cervus reevesi</name>
    <dbReference type="NCBI Taxonomy" id="9886"/>
    <lineage>
        <taxon>Eukaryota</taxon>
        <taxon>Metazoa</taxon>
        <taxon>Chordata</taxon>
        <taxon>Craniata</taxon>
        <taxon>Vertebrata</taxon>
        <taxon>Euteleostomi</taxon>
        <taxon>Mammalia</taxon>
        <taxon>Eutheria</taxon>
        <taxon>Laurasiatheria</taxon>
        <taxon>Artiodactyla</taxon>
        <taxon>Ruminantia</taxon>
        <taxon>Pecora</taxon>
        <taxon>Cervidae</taxon>
        <taxon>Muntiacinae</taxon>
        <taxon>Muntiacus</taxon>
    </lineage>
</organism>
<feature type="region of interest" description="Disordered" evidence="1">
    <location>
        <begin position="61"/>
        <end position="100"/>
    </location>
</feature>
<name>A0A5N3XET4_MUNRE</name>
<feature type="signal peptide" evidence="2">
    <location>
        <begin position="1"/>
        <end position="33"/>
    </location>
</feature>